<feature type="domain" description="Polymerase beta nucleotidyltransferase" evidence="1">
    <location>
        <begin position="10"/>
        <end position="97"/>
    </location>
</feature>
<dbReference type="InterPro" id="IPR052930">
    <property type="entry name" value="TA_antitoxin_MntA"/>
</dbReference>
<dbReference type="SUPFAM" id="SSF81301">
    <property type="entry name" value="Nucleotidyltransferase"/>
    <property type="match status" value="1"/>
</dbReference>
<dbReference type="Gene3D" id="3.30.460.10">
    <property type="entry name" value="Beta Polymerase, domain 2"/>
    <property type="match status" value="1"/>
</dbReference>
<dbReference type="NCBIfam" id="NF047752">
    <property type="entry name" value="MntA_antitoxin"/>
    <property type="match status" value="1"/>
</dbReference>
<evidence type="ECO:0000259" key="1">
    <source>
        <dbReference type="Pfam" id="PF18765"/>
    </source>
</evidence>
<keyword evidence="2" id="KW-0808">Transferase</keyword>
<proteinExistence type="predicted"/>
<dbReference type="RefSeq" id="WP_138621154.1">
    <property type="nucleotide sequence ID" value="NZ_SZVP01000003.1"/>
</dbReference>
<dbReference type="CDD" id="cd05403">
    <property type="entry name" value="NT_KNTase_like"/>
    <property type="match status" value="1"/>
</dbReference>
<gene>
    <name evidence="2" type="ORF">FCS21_05285</name>
</gene>
<dbReference type="OrthoDB" id="9793109at2"/>
<keyword evidence="3" id="KW-1185">Reference proteome</keyword>
<accession>A0A8H2JM55</accession>
<dbReference type="PANTHER" id="PTHR43852">
    <property type="entry name" value="NUCLEOTIDYLTRANSFERASE"/>
    <property type="match status" value="1"/>
</dbReference>
<evidence type="ECO:0000313" key="3">
    <source>
        <dbReference type="Proteomes" id="UP000307702"/>
    </source>
</evidence>
<dbReference type="AlphaFoldDB" id="A0A8H2JM55"/>
<organism evidence="2 3">
    <name type="scientific">Colwellia ponticola</name>
    <dbReference type="NCBI Taxonomy" id="2304625"/>
    <lineage>
        <taxon>Bacteria</taxon>
        <taxon>Pseudomonadati</taxon>
        <taxon>Pseudomonadota</taxon>
        <taxon>Gammaproteobacteria</taxon>
        <taxon>Alteromonadales</taxon>
        <taxon>Colwelliaceae</taxon>
        <taxon>Colwellia</taxon>
    </lineage>
</organism>
<dbReference type="PANTHER" id="PTHR43852:SF2">
    <property type="entry name" value="PROTEIN ADENYLYLTRANSFERASE MNTA"/>
    <property type="match status" value="1"/>
</dbReference>
<dbReference type="Pfam" id="PF18765">
    <property type="entry name" value="Polbeta"/>
    <property type="match status" value="1"/>
</dbReference>
<sequence length="128" mass="14611">MAINFNRHLITAIKQYLPEVKLLYLFGSYASGQQHKNSDIDLAVLLPQKISTVARWEVQQKLTLEFNVDIDLIDLLSASTVMQNEIINKGICLYDAEDYQGLFEMQVISMYQHLNEERASLLAAFKGT</sequence>
<dbReference type="EMBL" id="SZVP01000003">
    <property type="protein sequence ID" value="TMM46375.1"/>
    <property type="molecule type" value="Genomic_DNA"/>
</dbReference>
<dbReference type="InterPro" id="IPR041633">
    <property type="entry name" value="Polbeta"/>
</dbReference>
<dbReference type="InterPro" id="IPR043519">
    <property type="entry name" value="NT_sf"/>
</dbReference>
<evidence type="ECO:0000313" key="2">
    <source>
        <dbReference type="EMBL" id="TMM46375.1"/>
    </source>
</evidence>
<comment type="caution">
    <text evidence="2">The sequence shown here is derived from an EMBL/GenBank/DDBJ whole genome shotgun (WGS) entry which is preliminary data.</text>
</comment>
<protein>
    <submittedName>
        <fullName evidence="2">Nucleotidyltransferase domain-containing protein</fullName>
    </submittedName>
</protein>
<name>A0A8H2JM55_9GAMM</name>
<reference evidence="2 3" key="1">
    <citation type="submission" date="2019-05" db="EMBL/GenBank/DDBJ databases">
        <title>Colwellia ponticola sp. nov., isolated from seawater.</title>
        <authorList>
            <person name="Yoon J.-H."/>
        </authorList>
    </citation>
    <scope>NUCLEOTIDE SEQUENCE [LARGE SCALE GENOMIC DNA]</scope>
    <source>
        <strain evidence="2 3">OISW-25</strain>
    </source>
</reference>
<dbReference type="GO" id="GO:0016740">
    <property type="term" value="F:transferase activity"/>
    <property type="evidence" value="ECO:0007669"/>
    <property type="project" value="UniProtKB-KW"/>
</dbReference>
<dbReference type="Proteomes" id="UP000307702">
    <property type="component" value="Unassembled WGS sequence"/>
</dbReference>